<evidence type="ECO:0000313" key="2">
    <source>
        <dbReference type="Proteomes" id="UP001589575"/>
    </source>
</evidence>
<proteinExistence type="predicted"/>
<organism evidence="1 2">
    <name type="scientific">Citricoccus parietis</name>
    <dbReference type="NCBI Taxonomy" id="592307"/>
    <lineage>
        <taxon>Bacteria</taxon>
        <taxon>Bacillati</taxon>
        <taxon>Actinomycetota</taxon>
        <taxon>Actinomycetes</taxon>
        <taxon>Micrococcales</taxon>
        <taxon>Micrococcaceae</taxon>
        <taxon>Citricoccus</taxon>
    </lineage>
</organism>
<comment type="caution">
    <text evidence="1">The sequence shown here is derived from an EMBL/GenBank/DDBJ whole genome shotgun (WGS) entry which is preliminary data.</text>
</comment>
<dbReference type="InterPro" id="IPR016181">
    <property type="entry name" value="Acyl_CoA_acyltransferase"/>
</dbReference>
<name>A0ABV5G6P1_9MICC</name>
<dbReference type="EMBL" id="JBHMFI010000002">
    <property type="protein sequence ID" value="MFB9074595.1"/>
    <property type="molecule type" value="Genomic_DNA"/>
</dbReference>
<accession>A0ABV5G6P1</accession>
<gene>
    <name evidence="1" type="ORF">ACFFX0_26755</name>
</gene>
<dbReference type="Proteomes" id="UP001589575">
    <property type="component" value="Unassembled WGS sequence"/>
</dbReference>
<keyword evidence="2" id="KW-1185">Reference proteome</keyword>
<evidence type="ECO:0000313" key="1">
    <source>
        <dbReference type="EMBL" id="MFB9074595.1"/>
    </source>
</evidence>
<protein>
    <submittedName>
        <fullName evidence="1">Uncharacterized protein</fullName>
    </submittedName>
</protein>
<reference evidence="1 2" key="1">
    <citation type="submission" date="2024-09" db="EMBL/GenBank/DDBJ databases">
        <authorList>
            <person name="Sun Q."/>
            <person name="Mori K."/>
        </authorList>
    </citation>
    <scope>NUCLEOTIDE SEQUENCE [LARGE SCALE GENOMIC DNA]</scope>
    <source>
        <strain evidence="1 2">CCM 7609</strain>
    </source>
</reference>
<sequence>MSVSGSSSGHFSPVGRVASEVLVRDGGDSGSLEGNHAARPLYRSLGFAASGDRVSVHVGQTTWTSLELELILATPRQNSGQVTEKGGI</sequence>
<dbReference type="SUPFAM" id="SSF55729">
    <property type="entry name" value="Acyl-CoA N-acyltransferases (Nat)"/>
    <property type="match status" value="1"/>
</dbReference>